<dbReference type="Proteomes" id="UP000181898">
    <property type="component" value="Chromosome"/>
</dbReference>
<reference evidence="1 2" key="1">
    <citation type="submission" date="2016-11" db="EMBL/GenBank/DDBJ databases">
        <title>Tenacibaculum sp. LPB0136, isolated from marine environment.</title>
        <authorList>
            <person name="Kim E."/>
            <person name="Yi H."/>
        </authorList>
    </citation>
    <scope>NUCLEOTIDE SEQUENCE [LARGE SCALE GENOMIC DNA]</scope>
    <source>
        <strain evidence="1 2">LPB0136</strain>
    </source>
</reference>
<dbReference type="STRING" id="1850252.LPB136_10630"/>
<keyword evidence="2" id="KW-1185">Reference proteome</keyword>
<dbReference type="EMBL" id="CP018155">
    <property type="protein sequence ID" value="APG65792.1"/>
    <property type="molecule type" value="Genomic_DNA"/>
</dbReference>
<accession>A0A1L3JL17</accession>
<keyword evidence="1" id="KW-0687">Ribonucleoprotein</keyword>
<keyword evidence="1" id="KW-0689">Ribosomal protein</keyword>
<dbReference type="AlphaFoldDB" id="A0A1L3JL17"/>
<proteinExistence type="predicted"/>
<dbReference type="RefSeq" id="WP_072556316.1">
    <property type="nucleotide sequence ID" value="NZ_CP018155.1"/>
</dbReference>
<organism evidence="1 2">
    <name type="scientific">Tenacibaculum todarodis</name>
    <dbReference type="NCBI Taxonomy" id="1850252"/>
    <lineage>
        <taxon>Bacteria</taxon>
        <taxon>Pseudomonadati</taxon>
        <taxon>Bacteroidota</taxon>
        <taxon>Flavobacteriia</taxon>
        <taxon>Flavobacteriales</taxon>
        <taxon>Flavobacteriaceae</taxon>
        <taxon>Tenacibaculum</taxon>
    </lineage>
</organism>
<evidence type="ECO:0000313" key="1">
    <source>
        <dbReference type="EMBL" id="APG65792.1"/>
    </source>
</evidence>
<dbReference type="OrthoDB" id="1493222at2"/>
<dbReference type="KEGG" id="ten:LPB136_10630"/>
<evidence type="ECO:0000313" key="2">
    <source>
        <dbReference type="Proteomes" id="UP000181898"/>
    </source>
</evidence>
<name>A0A1L3JL17_9FLAO</name>
<gene>
    <name evidence="1" type="ORF">LPB136_10630</name>
</gene>
<protein>
    <submittedName>
        <fullName evidence="1">LSU ribosomal protein L21p</fullName>
    </submittedName>
</protein>
<sequence length="186" mass="19484">MNWCILIPLLVGLISAILGYLLGKLLGGSGDNDAYNARIASLEADLKVCKASRIRLESDLSSAKSSLSSGSGAANMASSFAGAAATAIAFDGAAAKAAFGKKVKENDLTVVEGIGPKIQELFHNFDVKTWASLGATSVEKCQEVLESGGARFKMHNPKTWPKQAGLAAAGKWQELKDWQDALDGGR</sequence>
<dbReference type="GO" id="GO:0005840">
    <property type="term" value="C:ribosome"/>
    <property type="evidence" value="ECO:0007669"/>
    <property type="project" value="UniProtKB-KW"/>
</dbReference>